<dbReference type="EMBL" id="AAHWIJ010000032">
    <property type="protein sequence ID" value="ECB0526112.1"/>
    <property type="molecule type" value="Genomic_DNA"/>
</dbReference>
<gene>
    <name evidence="1" type="ORF">EUX26_23530</name>
</gene>
<organism evidence="1">
    <name type="scientific">Salmonella enterica subsp. enterica serovar Braenderup</name>
    <dbReference type="NCBI Taxonomy" id="149391"/>
    <lineage>
        <taxon>Bacteria</taxon>
        <taxon>Pseudomonadati</taxon>
        <taxon>Pseudomonadota</taxon>
        <taxon>Gammaproteobacteria</taxon>
        <taxon>Enterobacterales</taxon>
        <taxon>Enterobacteriaceae</taxon>
        <taxon>Salmonella</taxon>
    </lineage>
</organism>
<dbReference type="AlphaFoldDB" id="A0A5X8N5B9"/>
<name>A0A5X8N5B9_SALET</name>
<comment type="caution">
    <text evidence="1">The sequence shown here is derived from an EMBL/GenBank/DDBJ whole genome shotgun (WGS) entry which is preliminary data.</text>
</comment>
<proteinExistence type="predicted"/>
<reference evidence="1" key="1">
    <citation type="submission" date="2019-01" db="EMBL/GenBank/DDBJ databases">
        <authorList>
            <person name="Ashton P.M."/>
            <person name="Dallman T."/>
            <person name="Nair S."/>
            <person name="De Pinna E."/>
            <person name="Peters T."/>
            <person name="Grant K."/>
        </authorList>
    </citation>
    <scope>NUCLEOTIDE SEQUENCE</scope>
    <source>
        <strain evidence="1">555488</strain>
    </source>
</reference>
<sequence length="163" mass="18305">MAIGDDAIRDAFYVFTQQAAEMDDKGLPQEVWETPCFTYLMTKKQFNQMKVVCQRNGWDVPTSPAIPITWAMFRHVLSARNSKDKLSWQECAEILATAFSVQSNVYVNRDYSEQTIVLNAVRRINVAGAGFFAMAIVDVSENNLAPVTAYHATEAKCKAIQRG</sequence>
<accession>A0A5X8N5B9</accession>
<evidence type="ECO:0000313" key="1">
    <source>
        <dbReference type="EMBL" id="ECB0526112.1"/>
    </source>
</evidence>
<protein>
    <submittedName>
        <fullName evidence="1">Uncharacterized protein</fullName>
    </submittedName>
</protein>